<name>A0ACB9GAP1_CICIN</name>
<sequence length="239" mass="27401">MFLSYRKNEPAHYLLKIESFSILSEAGTIKFESEVFETGGHKWSDDDGNRTTFHENQMKWGFDKLISLQHFSESSRGYLFNDSCVFGVEISAVPKYAQKDRCLSMIKPPPTMNTYSWTVDKFAALTDYDMLTSEVFKVGKVKWNLLLCPEGAGTNIIIVLQVHEAALLPPGWRVYANYELRVKNQSGYADQVREFNNWFCQSNDNQGSSFRDISNGFLLNDKMIVEAKILVIGMLRNFI</sequence>
<organism evidence="1 2">
    <name type="scientific">Cichorium intybus</name>
    <name type="common">Chicory</name>
    <dbReference type="NCBI Taxonomy" id="13427"/>
    <lineage>
        <taxon>Eukaryota</taxon>
        <taxon>Viridiplantae</taxon>
        <taxon>Streptophyta</taxon>
        <taxon>Embryophyta</taxon>
        <taxon>Tracheophyta</taxon>
        <taxon>Spermatophyta</taxon>
        <taxon>Magnoliopsida</taxon>
        <taxon>eudicotyledons</taxon>
        <taxon>Gunneridae</taxon>
        <taxon>Pentapetalae</taxon>
        <taxon>asterids</taxon>
        <taxon>campanulids</taxon>
        <taxon>Asterales</taxon>
        <taxon>Asteraceae</taxon>
        <taxon>Cichorioideae</taxon>
        <taxon>Cichorieae</taxon>
        <taxon>Cichoriinae</taxon>
        <taxon>Cichorium</taxon>
    </lineage>
</organism>
<keyword evidence="2" id="KW-1185">Reference proteome</keyword>
<evidence type="ECO:0000313" key="2">
    <source>
        <dbReference type="Proteomes" id="UP001055811"/>
    </source>
</evidence>
<comment type="caution">
    <text evidence="1">The sequence shown here is derived from an EMBL/GenBank/DDBJ whole genome shotgun (WGS) entry which is preliminary data.</text>
</comment>
<proteinExistence type="predicted"/>
<accession>A0ACB9GAP1</accession>
<reference evidence="2" key="1">
    <citation type="journal article" date="2022" name="Mol. Ecol. Resour.">
        <title>The genomes of chicory, endive, great burdock and yacon provide insights into Asteraceae palaeo-polyploidization history and plant inulin production.</title>
        <authorList>
            <person name="Fan W."/>
            <person name="Wang S."/>
            <person name="Wang H."/>
            <person name="Wang A."/>
            <person name="Jiang F."/>
            <person name="Liu H."/>
            <person name="Zhao H."/>
            <person name="Xu D."/>
            <person name="Zhang Y."/>
        </authorList>
    </citation>
    <scope>NUCLEOTIDE SEQUENCE [LARGE SCALE GENOMIC DNA]</scope>
    <source>
        <strain evidence="2">cv. Punajuju</strain>
    </source>
</reference>
<reference evidence="1 2" key="2">
    <citation type="journal article" date="2022" name="Mol. Ecol. Resour.">
        <title>The genomes of chicory, endive, great burdock and yacon provide insights into Asteraceae paleo-polyploidization history and plant inulin production.</title>
        <authorList>
            <person name="Fan W."/>
            <person name="Wang S."/>
            <person name="Wang H."/>
            <person name="Wang A."/>
            <person name="Jiang F."/>
            <person name="Liu H."/>
            <person name="Zhao H."/>
            <person name="Xu D."/>
            <person name="Zhang Y."/>
        </authorList>
    </citation>
    <scope>NUCLEOTIDE SEQUENCE [LARGE SCALE GENOMIC DNA]</scope>
    <source>
        <strain evidence="2">cv. Punajuju</strain>
        <tissue evidence="1">Leaves</tissue>
    </source>
</reference>
<dbReference type="EMBL" id="CM042010">
    <property type="protein sequence ID" value="KAI3780452.1"/>
    <property type="molecule type" value="Genomic_DNA"/>
</dbReference>
<evidence type="ECO:0000313" key="1">
    <source>
        <dbReference type="EMBL" id="KAI3780452.1"/>
    </source>
</evidence>
<protein>
    <submittedName>
        <fullName evidence="1">Uncharacterized protein</fullName>
    </submittedName>
</protein>
<dbReference type="Proteomes" id="UP001055811">
    <property type="component" value="Linkage Group LG02"/>
</dbReference>
<gene>
    <name evidence="1" type="ORF">L2E82_10433</name>
</gene>